<evidence type="ECO:0000256" key="8">
    <source>
        <dbReference type="ARBA" id="ARBA00022741"/>
    </source>
</evidence>
<comment type="subcellular location">
    <subcellularLocation>
        <location evidence="1">Virion</location>
    </subcellularLocation>
</comment>
<dbReference type="Pfam" id="PF00680">
    <property type="entry name" value="RdRP_1"/>
    <property type="match status" value="1"/>
</dbReference>
<organism evidence="17">
    <name type="scientific">Red panda picorna-like virus</name>
    <dbReference type="NCBI Taxonomy" id="2864000"/>
    <lineage>
        <taxon>Viruses</taxon>
        <taxon>Riboviria</taxon>
        <taxon>Orthornavirae</taxon>
        <taxon>Pisuviricota</taxon>
        <taxon>Pisoniviricetes</taxon>
        <taxon>Picornavirales</taxon>
    </lineage>
</organism>
<evidence type="ECO:0000259" key="15">
    <source>
        <dbReference type="Pfam" id="PF00680"/>
    </source>
</evidence>
<evidence type="ECO:0000256" key="1">
    <source>
        <dbReference type="ARBA" id="ARBA00004328"/>
    </source>
</evidence>
<reference evidence="17" key="1">
    <citation type="submission" date="2021-07" db="EMBL/GenBank/DDBJ databases">
        <title>Communication and adaptive evolution of viruses within giant pandas and their associated organisms in a local ecological environment.</title>
        <authorList>
            <person name="Zhao M."/>
            <person name="Liu S."/>
            <person name="Zhang W."/>
        </authorList>
    </citation>
    <scope>NUCLEOTIDE SEQUENCE</scope>
    <source>
        <strain evidence="17">Rpf279PicorV02-12</strain>
    </source>
</reference>
<feature type="domain" description="Helicase superfamily 3 single-stranded DNA/RNA virus" evidence="16">
    <location>
        <begin position="1277"/>
        <end position="1378"/>
    </location>
</feature>
<evidence type="ECO:0000256" key="2">
    <source>
        <dbReference type="ARBA" id="ARBA00020107"/>
    </source>
</evidence>
<evidence type="ECO:0000259" key="16">
    <source>
        <dbReference type="Pfam" id="PF00910"/>
    </source>
</evidence>
<feature type="compositionally biased region" description="Low complexity" evidence="14">
    <location>
        <begin position="2720"/>
        <end position="2735"/>
    </location>
</feature>
<dbReference type="GO" id="GO:0003968">
    <property type="term" value="F:RNA-directed RNA polymerase activity"/>
    <property type="evidence" value="ECO:0007669"/>
    <property type="project" value="UniProtKB-KW"/>
</dbReference>
<evidence type="ECO:0000256" key="12">
    <source>
        <dbReference type="ARBA" id="ARBA00022844"/>
    </source>
</evidence>
<keyword evidence="7" id="KW-0548">Nucleotidyltransferase</keyword>
<dbReference type="CDD" id="cd00205">
    <property type="entry name" value="rhv_like"/>
    <property type="match status" value="1"/>
</dbReference>
<dbReference type="Gene3D" id="2.40.10.10">
    <property type="entry name" value="Trypsin-like serine proteases"/>
    <property type="match status" value="1"/>
</dbReference>
<feature type="region of interest" description="Disordered" evidence="14">
    <location>
        <begin position="2720"/>
        <end position="2741"/>
    </location>
</feature>
<keyword evidence="6" id="KW-0808">Transferase</keyword>
<keyword evidence="11" id="KW-0067">ATP-binding</keyword>
<dbReference type="GO" id="GO:0003724">
    <property type="term" value="F:RNA helicase activity"/>
    <property type="evidence" value="ECO:0007669"/>
    <property type="project" value="InterPro"/>
</dbReference>
<dbReference type="GO" id="GO:0003723">
    <property type="term" value="F:RNA binding"/>
    <property type="evidence" value="ECO:0007669"/>
    <property type="project" value="InterPro"/>
</dbReference>
<dbReference type="InterPro" id="IPR029053">
    <property type="entry name" value="Viral_coat"/>
</dbReference>
<dbReference type="SUPFAM" id="SSF50494">
    <property type="entry name" value="Trypsin-like serine proteases"/>
    <property type="match status" value="1"/>
</dbReference>
<dbReference type="GO" id="GO:0006508">
    <property type="term" value="P:proteolysis"/>
    <property type="evidence" value="ECO:0007669"/>
    <property type="project" value="UniProtKB-KW"/>
</dbReference>
<proteinExistence type="predicted"/>
<name>A0A8K1M5C2_9VIRU</name>
<feature type="domain" description="RNA-directed RNA polymerase C-terminal" evidence="15">
    <location>
        <begin position="2061"/>
        <end position="2403"/>
    </location>
</feature>
<keyword evidence="10" id="KW-0788">Thiol protease</keyword>
<evidence type="ECO:0000256" key="14">
    <source>
        <dbReference type="SAM" id="MobiDB-lite"/>
    </source>
</evidence>
<keyword evidence="5" id="KW-0645">Protease</keyword>
<evidence type="ECO:0000256" key="10">
    <source>
        <dbReference type="ARBA" id="ARBA00022807"/>
    </source>
</evidence>
<evidence type="ECO:0000256" key="3">
    <source>
        <dbReference type="ARBA" id="ARBA00022484"/>
    </source>
</evidence>
<dbReference type="GO" id="GO:0019028">
    <property type="term" value="C:viral capsid"/>
    <property type="evidence" value="ECO:0007669"/>
    <property type="project" value="UniProtKB-KW"/>
</dbReference>
<evidence type="ECO:0000256" key="4">
    <source>
        <dbReference type="ARBA" id="ARBA00022561"/>
    </source>
</evidence>
<keyword evidence="9" id="KW-0378">Hydrolase</keyword>
<dbReference type="SUPFAM" id="SSF88633">
    <property type="entry name" value="Positive stranded ssRNA viruses"/>
    <property type="match status" value="2"/>
</dbReference>
<keyword evidence="8" id="KW-0547">Nucleotide-binding</keyword>
<evidence type="ECO:0000256" key="7">
    <source>
        <dbReference type="ARBA" id="ARBA00022695"/>
    </source>
</evidence>
<evidence type="ECO:0000256" key="6">
    <source>
        <dbReference type="ARBA" id="ARBA00022679"/>
    </source>
</evidence>
<dbReference type="InterPro" id="IPR043128">
    <property type="entry name" value="Rev_trsase/Diguanyl_cyclase"/>
</dbReference>
<keyword evidence="13" id="KW-0693">Viral RNA replication</keyword>
<dbReference type="Pfam" id="PF00910">
    <property type="entry name" value="RNA_helicase"/>
    <property type="match status" value="1"/>
</dbReference>
<sequence length="2741" mass="307094">MAYQTATDKSGAQASSLMPEVGFQRQVGPTAFVMGNTYGQRPGFRTSTNDISGKNVGFPEVDLPFLMQRPHYVKSTVWTTSQAVGTELFSISGTDMIGVSTLAAVLNFQALYRFNPVLEITMAASTTAVGALLMYWVPVDINFTGWDVDYALMFPHEIVQPYKQASGVLKGYFQRAFRYNGIGSNEIGTFKVVIYNALGGPSATAAANSITVSAFLNFEDMSLRIPSSPSTSLVRLDMLSDDHKRRLMEEWTRVVRKGDEIQADSSGSSMTAVVERPVVVVDSDTVEEKATDFKGVEQSLAVGGHNTRYRGYLTSAHDDLKLSLQRFAFLGQAPSDPANVFPTTSSTITVFAMTVDDMVKCLRPAAQYYCWSGGLRLKWLHNADVSVKAIVSVKSLGCEQRFHLRDCTEKTIVIPYWCLVSTRFVWGKLSSYPSVDRVNTVTVTITGQVFAGFVMQFFLATADDFVLQVPIPIATEKDLEKMEWRVAPLLYDGVAPTNDAYCIERKGLQDIVNDVENFAMGAVSMVGSAARGVAGVVDTVAGFAQDAGAVLGLFDKPDAFQNDEWNVVDHAVPVVRMQYCSTDYVCHDETVSCDNRGIDMMKVSKLLQIPLRINTFQWTTAKNAGDTLAAYDVALKSHGLWALTNIYCPQAWRGSIRYRFEFVKNVFHKGVVVAAFSSIFGEGPKTTNYTDFYNVVFDISKGDSFEMVIPYCFNTDYLATSETLGTITILVLNTLVAQNTTTTIDVNTLFSAGDDLELRIPKSPSLVVANLSLTKDRSGPYAPATPPAKRKRVKVRVECDKPPKVSSDEDFEELEPPIFRCGLEQAPLVVTRFKKKQRVSHTVADEDFLVSCGLRNQVVQDLTPEVEMKKVKALCVTSAFDELSHHHVHTDHTCFRLSCPSTWSQGLVESSISHAVAREPKIPTVEVKVKKRTNHVSAVVRYFQEGRDRFVVFRKDKALVRAVIGKHSVWDVVDSVLNQDFPIERKGGLVTKMGEKLGEGAKKSVFNESVKSTVKDFEKKVRSVVDEVDEECLNLVVAVAALKVPAYAFQLSSVNDWKGFVGVILHLLADIMAAVRSYKLLTNFFTDLVARVPEIVCAFCAPCFCGENGEEDKTIWKIVKSVVRPYCGKMWSSFASFSQAMKPFSLIGSAVKGLTAVVDFFRALVQWFGFCLTNKKNSLKETQEWLKRNSSQLESDMKKMKQFVVTGNIHALATDVAAFEEVKKLASRAIDYRRRLCDIWNEPTVRGNVDLITQFLRKVQELPNDPLSHDGFEPVFVLLEGAAGLGKSTLSVKMARTFAKALTGDESRIYRVSIDADYWTGCADQQVYVIDDLFQDPSGLGVAKLTQLISTVGCAIPKADIQGKFGLSQAKIVIGSSNSALPTVGSMTDPTALVRRYKETHFTVVGKGLFKKVSHGEDGKKYFSEEMSENEVCDCVQRHFESKWKVHLERLKARALDCRPSLVKLMNVNRREALEVHAAQVGSVDPPSAGYNPFDEDEDEIITMKGNTIELVDPREDAKVRFWRQLAQIEDGEIHDFLRETVKDFDDSLLGPNELRYKYLDVPFRVERVNGDFVFENLGTCFSSWNFSFDMSDERNRFALFVAYKWLEGIKDVECAIKKQGKPTIGVRVKMFMDCVVHTLTEFVACITCCIGLGVVLVSGGILFYAMKDPQPKGAYDTRPAVRARERTIRAEFPQVTQKGFVESRGVIEKSILGWCVVNSRGTRTTVHCLSVGQGYVLVNSHAVIIGMQHYITYKEGGYNRVVPVHVSDGTMVEFTCGDATVLDLVLVWIGSTIPLRKGILNHFVSQNQSEMLNEFDAVALFERSDNVISVSGRMKWEAQVVVRRSNLGEELKQKCYTGPIYVQNGDCGSPLVAVGGSVDGKIVGITSAGSVVKGVFLPVTLESLKEGMALLGESVNDSVLPVGDSALVEMCGREEVFDVFEPYGCSFKTNIETPKENPQFTPVSDDDTTSAVSLKTKILRTNVFDNMLQVDSKAVSVCNMHNAEKKIYFAGTRFGDGTVFENSVPSADFDSGRLEMAVQSVSRLWSRSIGECRVYTESEVLNRIELVDSKYDLVEESNPVQASSASGHYLDVAHGKKPRKYWITENETGARRYGSILRHQIDKMEESLISGVFPKSVAEMHYKDELRPLSKTSKGRCRIFFVGDLALWCLQKKYFGHFATRFRAMHGFQGKHSIGCDPVKFWNSWGSVFSQQRLLCGDVSGWDTSVTGWHLELVRRIVEGFYPQATPEETLVRKLLIDGAVWTQCVMDTHNFVVSGLKSGMFATTEFNSVLHVLVVAYGLLRWCLPSEILEWPFLVCGDDSIISTPPGVEDVVEGFVQSYKELGFNLTGSNKEEVKICTIADAVFLKRKFSAQFSPKGWFYAPQIDRTTIRALLEYKRKVVPFEENWRNALVFCRQGWDTDMFAWVNFVGWKVDRLTPLTWYEAEQLYEPHRDEIAVEEETKWWMFCGADKFQCQWPEYVGFRIVLHKKIPVDTEELFVHMVQGCVLVSFVLADQVGLEHIVFTFMRRALQKYNIYIVGDLEKLCCLWWIFCFYEEPDVADTLIWRKPAEKIMGEDIEAQVDIMTKMPWVKSLRKMNPRLTVQKHLEMLPVAQEMVWMAIYHAIVLMQPDFEGSISDVVFWFADSGLTPVPTLDLQQTERLDEDYNLHPARLVGMGYDERDMPDTMMQSEWFEEGSRAEKMRLWRGESPSFVTRYEAGSFGSSFSDISPSSGSDSENEQV</sequence>
<evidence type="ECO:0000256" key="9">
    <source>
        <dbReference type="ARBA" id="ARBA00022801"/>
    </source>
</evidence>
<evidence type="ECO:0000256" key="5">
    <source>
        <dbReference type="ARBA" id="ARBA00022670"/>
    </source>
</evidence>
<dbReference type="Gene3D" id="3.30.70.270">
    <property type="match status" value="1"/>
</dbReference>
<dbReference type="EMBL" id="MZ556274">
    <property type="protein sequence ID" value="UBJ26098.1"/>
    <property type="molecule type" value="Genomic_RNA"/>
</dbReference>
<dbReference type="InterPro" id="IPR043502">
    <property type="entry name" value="DNA/RNA_pol_sf"/>
</dbReference>
<keyword evidence="3" id="KW-0696">RNA-directed RNA polymerase</keyword>
<dbReference type="InterPro" id="IPR001205">
    <property type="entry name" value="RNA-dir_pol_C"/>
</dbReference>
<dbReference type="InterPro" id="IPR043504">
    <property type="entry name" value="Peptidase_S1_PA_chymotrypsin"/>
</dbReference>
<dbReference type="InterPro" id="IPR009003">
    <property type="entry name" value="Peptidase_S1_PA"/>
</dbReference>
<evidence type="ECO:0000313" key="17">
    <source>
        <dbReference type="EMBL" id="UBJ26098.1"/>
    </source>
</evidence>
<accession>A0A8K1M5C2</accession>
<dbReference type="GO" id="GO:0005524">
    <property type="term" value="F:ATP binding"/>
    <property type="evidence" value="ECO:0007669"/>
    <property type="project" value="UniProtKB-KW"/>
</dbReference>
<dbReference type="GO" id="GO:0006351">
    <property type="term" value="P:DNA-templated transcription"/>
    <property type="evidence" value="ECO:0007669"/>
    <property type="project" value="InterPro"/>
</dbReference>
<keyword evidence="12" id="KW-0946">Virion</keyword>
<dbReference type="GO" id="GO:0008234">
    <property type="term" value="F:cysteine-type peptidase activity"/>
    <property type="evidence" value="ECO:0007669"/>
    <property type="project" value="UniProtKB-KW"/>
</dbReference>
<protein>
    <recommendedName>
        <fullName evidence="2">Genome polyprotein</fullName>
    </recommendedName>
</protein>
<keyword evidence="4" id="KW-0167">Capsid protein</keyword>
<dbReference type="Gene3D" id="2.60.120.20">
    <property type="match status" value="2"/>
</dbReference>
<dbReference type="InterPro" id="IPR000605">
    <property type="entry name" value="Helicase_SF3_ssDNA/RNA_vir"/>
</dbReference>
<evidence type="ECO:0000256" key="13">
    <source>
        <dbReference type="ARBA" id="ARBA00022953"/>
    </source>
</evidence>
<evidence type="ECO:0000256" key="11">
    <source>
        <dbReference type="ARBA" id="ARBA00022840"/>
    </source>
</evidence>
<dbReference type="SUPFAM" id="SSF56672">
    <property type="entry name" value="DNA/RNA polymerases"/>
    <property type="match status" value="1"/>
</dbReference>
<dbReference type="InterPro" id="IPR033703">
    <property type="entry name" value="Rhv-like"/>
</dbReference>